<organism evidence="2 3">
    <name type="scientific">Flavobacterium sedimenticola</name>
    <dbReference type="NCBI Taxonomy" id="3043286"/>
    <lineage>
        <taxon>Bacteria</taxon>
        <taxon>Pseudomonadati</taxon>
        <taxon>Bacteroidota</taxon>
        <taxon>Flavobacteriia</taxon>
        <taxon>Flavobacteriales</taxon>
        <taxon>Flavobacteriaceae</taxon>
        <taxon>Flavobacterium</taxon>
    </lineage>
</organism>
<comment type="caution">
    <text evidence="2">The sequence shown here is derived from an EMBL/GenBank/DDBJ whole genome shotgun (WGS) entry which is preliminary data.</text>
</comment>
<dbReference type="Gene3D" id="3.90.550.10">
    <property type="entry name" value="Spore Coat Polysaccharide Biosynthesis Protein SpsA, Chain A"/>
    <property type="match status" value="1"/>
</dbReference>
<dbReference type="Pfam" id="PF02348">
    <property type="entry name" value="CTP_transf_3"/>
    <property type="match status" value="1"/>
</dbReference>
<dbReference type="PANTHER" id="PTHR42866:SF1">
    <property type="entry name" value="SPORE COAT POLYSACCHARIDE BIOSYNTHESIS PROTEIN SPSF"/>
    <property type="match status" value="1"/>
</dbReference>
<dbReference type="InterPro" id="IPR029044">
    <property type="entry name" value="Nucleotide-diphossugar_trans"/>
</dbReference>
<dbReference type="SUPFAM" id="SSF51569">
    <property type="entry name" value="Aldolase"/>
    <property type="match status" value="1"/>
</dbReference>
<keyword evidence="3" id="KW-1185">Reference proteome</keyword>
<reference evidence="2 3" key="1">
    <citation type="submission" date="2023-05" db="EMBL/GenBank/DDBJ databases">
        <title>Flavobacterium sedimenti sp. nov., isolated from the sediment.</title>
        <authorList>
            <person name="Wu N."/>
        </authorList>
    </citation>
    <scope>NUCLEOTIDE SEQUENCE [LARGE SCALE GENOMIC DNA]</scope>
    <source>
        <strain evidence="2 3">YZ-48</strain>
    </source>
</reference>
<evidence type="ECO:0000259" key="1">
    <source>
        <dbReference type="Pfam" id="PF03102"/>
    </source>
</evidence>
<dbReference type="Proteomes" id="UP001230035">
    <property type="component" value="Unassembled WGS sequence"/>
</dbReference>
<gene>
    <name evidence="2" type="ORF">QHT84_09840</name>
</gene>
<dbReference type="RefSeq" id="WP_283239389.1">
    <property type="nucleotide sequence ID" value="NZ_JASGBP010000005.1"/>
</dbReference>
<dbReference type="InterPro" id="IPR013785">
    <property type="entry name" value="Aldolase_TIM"/>
</dbReference>
<dbReference type="PANTHER" id="PTHR42866">
    <property type="entry name" value="3-DEOXY-MANNO-OCTULOSONATE CYTIDYLYLTRANSFERASE"/>
    <property type="match status" value="1"/>
</dbReference>
<dbReference type="SUPFAM" id="SSF53448">
    <property type="entry name" value="Nucleotide-diphospho-sugar transferases"/>
    <property type="match status" value="1"/>
</dbReference>
<dbReference type="InterPro" id="IPR013132">
    <property type="entry name" value="PseI/NeuA/B-like_N"/>
</dbReference>
<name>A0ABT6XRK2_9FLAO</name>
<dbReference type="Pfam" id="PF03102">
    <property type="entry name" value="NeuB"/>
    <property type="match status" value="1"/>
</dbReference>
<proteinExistence type="predicted"/>
<feature type="domain" description="PseI/NeuA/B-like" evidence="1">
    <location>
        <begin position="50"/>
        <end position="244"/>
    </location>
</feature>
<dbReference type="InterPro" id="IPR003329">
    <property type="entry name" value="Cytidylyl_trans"/>
</dbReference>
<accession>A0ABT6XRK2</accession>
<protein>
    <submittedName>
        <fullName evidence="2">N-acetylneuraminate synthase family protein</fullName>
    </submittedName>
</protein>
<dbReference type="EMBL" id="JASGBP010000005">
    <property type="protein sequence ID" value="MDI9257714.1"/>
    <property type="molecule type" value="Genomic_DNA"/>
</dbReference>
<evidence type="ECO:0000313" key="2">
    <source>
        <dbReference type="EMBL" id="MDI9257714.1"/>
    </source>
</evidence>
<evidence type="ECO:0000313" key="3">
    <source>
        <dbReference type="Proteomes" id="UP001230035"/>
    </source>
</evidence>
<sequence>MKVIIEVANTHGGDLNYMLELVDTFAPYQDGYAIKFQPLRADTLATPDFEWYPVYEKLSFNHQEWHTIISKAKATKRVWLDLFDLYGVEVLEKNLASVDGIKLQVSVLFNYGVFEKLKTIDLADKKIIINVAALDFDEIAFFVDKFEREIQSEELLLEVGFQGYPTELLDSGISKIKAVKERFGKRVVFADHVDGTTDYAVWLPIIALNNGADIIEKHVMLTTRETLYDFYSSINSEQFEKLVGLMADRDALAKASFLNEKEKLYLEKSLLKPLLNKEVAAGQGLSLTEDFDYKRSGQTGLHARAIEQLLQHRSILSTAKSKGKALQSSDFKTATIAVIIACRLKSSRLKEKALLKIGDLTSVEYCLRNAKKFRGMHHVILATSDLESDADLAQYTYDESVVFHQGHPEDVIKRYLDIIDTLHVDVVVRVTADMPFIDNEILQILLDSHFKTGADYTSGVTAAVGTNLEIINTQALRKVKSYFPSADYSEYMTWYFMNNQEHFKINLVDLPSELVRSYRLTLDYDEDLVMFNKIHEALAPTNPDFNLRAIFKYLDENPEVANINSHIQLTYKTDQALIDTLNEKTKIKL</sequence>
<dbReference type="Gene3D" id="3.20.20.70">
    <property type="entry name" value="Aldolase class I"/>
    <property type="match status" value="1"/>
</dbReference>